<gene>
    <name evidence="2" type="ORF">EXIGLDRAFT_610679</name>
</gene>
<accession>A0A165JUJ4</accession>
<organism evidence="2 3">
    <name type="scientific">Exidia glandulosa HHB12029</name>
    <dbReference type="NCBI Taxonomy" id="1314781"/>
    <lineage>
        <taxon>Eukaryota</taxon>
        <taxon>Fungi</taxon>
        <taxon>Dikarya</taxon>
        <taxon>Basidiomycota</taxon>
        <taxon>Agaricomycotina</taxon>
        <taxon>Agaricomycetes</taxon>
        <taxon>Auriculariales</taxon>
        <taxon>Exidiaceae</taxon>
        <taxon>Exidia</taxon>
    </lineage>
</organism>
<evidence type="ECO:0000259" key="1">
    <source>
        <dbReference type="Pfam" id="PF14214"/>
    </source>
</evidence>
<dbReference type="EMBL" id="KV425958">
    <property type="protein sequence ID" value="KZV95352.1"/>
    <property type="molecule type" value="Genomic_DNA"/>
</dbReference>
<dbReference type="Proteomes" id="UP000077266">
    <property type="component" value="Unassembled WGS sequence"/>
</dbReference>
<sequence length="200" mass="22683">MKRQVKHFLNLRDRRFQEHPTFSFTAFNLIQRRSILLQAKLKVDKASFQTVADDIAATSWDAIQAICDRASKGEHIVPQNDDERRVLRLMRQVKVLTSKVPGSAASKASMRNEIRGLMMTKGMPSWYVTVNPADTFNPIVQFLAGSDIDVDNLLPDQVPQYMPQAMLVAKNPVVAARFFNIYMHAFIKTLLGYAPKSDSQ</sequence>
<proteinExistence type="predicted"/>
<evidence type="ECO:0000313" key="2">
    <source>
        <dbReference type="EMBL" id="KZV95352.1"/>
    </source>
</evidence>
<name>A0A165JUJ4_EXIGL</name>
<dbReference type="InParanoid" id="A0A165JUJ4"/>
<dbReference type="InterPro" id="IPR025476">
    <property type="entry name" value="Helitron_helicase-like"/>
</dbReference>
<dbReference type="STRING" id="1314781.A0A165JUJ4"/>
<dbReference type="Pfam" id="PF14214">
    <property type="entry name" value="Helitron_like_N"/>
    <property type="match status" value="1"/>
</dbReference>
<keyword evidence="3" id="KW-1185">Reference proteome</keyword>
<dbReference type="AlphaFoldDB" id="A0A165JUJ4"/>
<feature type="domain" description="Helitron helicase-like" evidence="1">
    <location>
        <begin position="6"/>
        <end position="191"/>
    </location>
</feature>
<evidence type="ECO:0000313" key="3">
    <source>
        <dbReference type="Proteomes" id="UP000077266"/>
    </source>
</evidence>
<protein>
    <recommendedName>
        <fullName evidence="1">Helitron helicase-like domain-containing protein</fullName>
    </recommendedName>
</protein>
<reference evidence="2 3" key="1">
    <citation type="journal article" date="2016" name="Mol. Biol. Evol.">
        <title>Comparative Genomics of Early-Diverging Mushroom-Forming Fungi Provides Insights into the Origins of Lignocellulose Decay Capabilities.</title>
        <authorList>
            <person name="Nagy L.G."/>
            <person name="Riley R."/>
            <person name="Tritt A."/>
            <person name="Adam C."/>
            <person name="Daum C."/>
            <person name="Floudas D."/>
            <person name="Sun H."/>
            <person name="Yadav J.S."/>
            <person name="Pangilinan J."/>
            <person name="Larsson K.H."/>
            <person name="Matsuura K."/>
            <person name="Barry K."/>
            <person name="Labutti K."/>
            <person name="Kuo R."/>
            <person name="Ohm R.A."/>
            <person name="Bhattacharya S.S."/>
            <person name="Shirouzu T."/>
            <person name="Yoshinaga Y."/>
            <person name="Martin F.M."/>
            <person name="Grigoriev I.V."/>
            <person name="Hibbett D.S."/>
        </authorList>
    </citation>
    <scope>NUCLEOTIDE SEQUENCE [LARGE SCALE GENOMIC DNA]</scope>
    <source>
        <strain evidence="2 3">HHB12029</strain>
    </source>
</reference>
<dbReference type="OrthoDB" id="432234at2759"/>